<accession>A0A2M6P059</accession>
<evidence type="ECO:0000313" key="1">
    <source>
        <dbReference type="EMBL" id="PIR77112.1"/>
    </source>
</evidence>
<gene>
    <name evidence="1" type="ORF">COU30_04205</name>
</gene>
<organism evidence="1 2">
    <name type="scientific">Candidatus Magasanikbacteria bacterium CG10_big_fil_rev_8_21_14_0_10_38_6</name>
    <dbReference type="NCBI Taxonomy" id="1974647"/>
    <lineage>
        <taxon>Bacteria</taxon>
        <taxon>Candidatus Magasanikiibacteriota</taxon>
    </lineage>
</organism>
<proteinExistence type="predicted"/>
<sequence>MCAWTIIKCLLPQGSDWDNYEDVKIFSLVTDAVIPDDHPISPLVFENFTEVFRAPQEVIFRVVQRRKRVLTLDVRDPLCQASFMPKEFETLVGDPGVCAQGLYEAPVHLAHLLSQKQNLLLREARVLLLVPQEALREIPNQSVVDEPFREDEVAEKRIVPCFSDFLPVLAHDYSSLG</sequence>
<name>A0A2M6P059_9BACT</name>
<evidence type="ECO:0000313" key="2">
    <source>
        <dbReference type="Proteomes" id="UP000228528"/>
    </source>
</evidence>
<dbReference type="AlphaFoldDB" id="A0A2M6P059"/>
<reference evidence="2" key="1">
    <citation type="submission" date="2017-09" db="EMBL/GenBank/DDBJ databases">
        <title>Depth-based differentiation of microbial function through sediment-hosted aquifers and enrichment of novel symbionts in the deep terrestrial subsurface.</title>
        <authorList>
            <person name="Probst A.J."/>
            <person name="Ladd B."/>
            <person name="Jarett J.K."/>
            <person name="Geller-Mcgrath D.E."/>
            <person name="Sieber C.M.K."/>
            <person name="Emerson J.B."/>
            <person name="Anantharaman K."/>
            <person name="Thomas B.C."/>
            <person name="Malmstrom R."/>
            <person name="Stieglmeier M."/>
            <person name="Klingl A."/>
            <person name="Woyke T."/>
            <person name="Ryan C.M."/>
            <person name="Banfield J.F."/>
        </authorList>
    </citation>
    <scope>NUCLEOTIDE SEQUENCE [LARGE SCALE GENOMIC DNA]</scope>
</reference>
<dbReference type="EMBL" id="PFBW01000184">
    <property type="protein sequence ID" value="PIR77112.1"/>
    <property type="molecule type" value="Genomic_DNA"/>
</dbReference>
<protein>
    <submittedName>
        <fullName evidence="1">Uncharacterized protein</fullName>
    </submittedName>
</protein>
<comment type="caution">
    <text evidence="1">The sequence shown here is derived from an EMBL/GenBank/DDBJ whole genome shotgun (WGS) entry which is preliminary data.</text>
</comment>
<dbReference type="Proteomes" id="UP000228528">
    <property type="component" value="Unassembled WGS sequence"/>
</dbReference>